<reference evidence="1 2" key="1">
    <citation type="journal article" date="2013" name="Genome Biol. Evol.">
        <title>Complete genomes of two dipteran-associated spiroplasmas provided insights into the origin, dynamics, and impacts of viral invasion in spiroplasma.</title>
        <authorList>
            <person name="Ku C."/>
            <person name="Lo W.S."/>
            <person name="Chen L.L."/>
            <person name="Kuo C.H."/>
        </authorList>
    </citation>
    <scope>NUCLEOTIDE SEQUENCE [LARGE SCALE GENOMIC DNA]</scope>
    <source>
        <strain evidence="1 2">DF-1</strain>
    </source>
</reference>
<gene>
    <name evidence="1" type="ORF">SCHRY_v1c05730</name>
</gene>
<accession>R4UIM7</accession>
<dbReference type="AlphaFoldDB" id="R4UIM7"/>
<keyword evidence="2" id="KW-1185">Reference proteome</keyword>
<dbReference type="Proteomes" id="UP000013964">
    <property type="component" value="Chromosome"/>
</dbReference>
<protein>
    <submittedName>
        <fullName evidence="1">Uncharacterized protein</fullName>
    </submittedName>
</protein>
<name>R4UIM7_9MOLU</name>
<dbReference type="HOGENOM" id="CLU_1991272_0_0_14"/>
<proteinExistence type="predicted"/>
<dbReference type="KEGG" id="scr:SCHRY_v1c05730"/>
<sequence length="125" mass="14854">MIIIMISYVKYPKSKNKRNFDSWPMLKEQLESGKTTLITKCWGYIIGAYESLMLASNEFHNQDLNDRLNEIFCLEIEKINSIKNIINIKKIAKLEVISQSTYKYQKCLDQIEEYPKEMEIYKKSQ</sequence>
<organism evidence="1 2">
    <name type="scientific">Spiroplasma chrysopicola DF-1</name>
    <dbReference type="NCBI Taxonomy" id="1276227"/>
    <lineage>
        <taxon>Bacteria</taxon>
        <taxon>Bacillati</taxon>
        <taxon>Mycoplasmatota</taxon>
        <taxon>Mollicutes</taxon>
        <taxon>Entomoplasmatales</taxon>
        <taxon>Spiroplasmataceae</taxon>
        <taxon>Spiroplasma</taxon>
    </lineage>
</organism>
<dbReference type="PATRIC" id="fig|1276227.3.peg.577"/>
<dbReference type="STRING" id="1276227.SCHRY_v1c05730"/>
<dbReference type="RefSeq" id="WP_016338976.1">
    <property type="nucleotide sequence ID" value="NC_021280.1"/>
</dbReference>
<evidence type="ECO:0000313" key="2">
    <source>
        <dbReference type="Proteomes" id="UP000013964"/>
    </source>
</evidence>
<dbReference type="EMBL" id="CP005077">
    <property type="protein sequence ID" value="AGM25151.1"/>
    <property type="molecule type" value="Genomic_DNA"/>
</dbReference>
<evidence type="ECO:0000313" key="1">
    <source>
        <dbReference type="EMBL" id="AGM25151.1"/>
    </source>
</evidence>